<evidence type="ECO:0000256" key="11">
    <source>
        <dbReference type="ARBA" id="ARBA00023136"/>
    </source>
</evidence>
<dbReference type="GO" id="GO:0016020">
    <property type="term" value="C:membrane"/>
    <property type="evidence" value="ECO:0007669"/>
    <property type="project" value="UniProtKB-SubCell"/>
</dbReference>
<dbReference type="InterPro" id="IPR007535">
    <property type="entry name" value="Catechol_dOase_N"/>
</dbReference>
<keyword evidence="4" id="KW-0813">Transport</keyword>
<dbReference type="InterPro" id="IPR050770">
    <property type="entry name" value="Intradiol_RC_Dioxygenase"/>
</dbReference>
<feature type="transmembrane region" description="Helical" evidence="12">
    <location>
        <begin position="484"/>
        <end position="503"/>
    </location>
</feature>
<evidence type="ECO:0000259" key="13">
    <source>
        <dbReference type="Pfam" id="PF00775"/>
    </source>
</evidence>
<reference evidence="16 17" key="1">
    <citation type="submission" date="2015-05" db="EMBL/GenBank/DDBJ databases">
        <authorList>
            <person name="Wang D.B."/>
            <person name="Wang M."/>
        </authorList>
    </citation>
    <scope>NUCLEOTIDE SEQUENCE [LARGE SCALE GENOMIC DNA]</scope>
    <source>
        <strain evidence="16">VL1</strain>
    </source>
</reference>
<keyword evidence="6" id="KW-0479">Metal-binding</keyword>
<keyword evidence="8 12" id="KW-1133">Transmembrane helix</keyword>
<evidence type="ECO:0000256" key="10">
    <source>
        <dbReference type="ARBA" id="ARBA00023004"/>
    </source>
</evidence>
<feature type="domain" description="Intradiol ring-cleavage dioxygenases" evidence="13">
    <location>
        <begin position="639"/>
        <end position="817"/>
    </location>
</feature>
<dbReference type="EMBL" id="CVQH01022639">
    <property type="protein sequence ID" value="CRK33811.1"/>
    <property type="molecule type" value="Genomic_DNA"/>
</dbReference>
<accession>A0A0G4MHU4</accession>
<evidence type="ECO:0000256" key="9">
    <source>
        <dbReference type="ARBA" id="ARBA00023002"/>
    </source>
</evidence>
<comment type="subcellular location">
    <subcellularLocation>
        <location evidence="2">Membrane</location>
        <topology evidence="2">Multi-pass membrane protein</topology>
    </subcellularLocation>
</comment>
<dbReference type="AlphaFoldDB" id="A0A0G4MHU4"/>
<dbReference type="Pfam" id="PF04444">
    <property type="entry name" value="Dioxygenase_N"/>
    <property type="match status" value="1"/>
</dbReference>
<dbReference type="STRING" id="100787.A0A0G4MHU4"/>
<evidence type="ECO:0000256" key="7">
    <source>
        <dbReference type="ARBA" id="ARBA00022964"/>
    </source>
</evidence>
<evidence type="ECO:0000313" key="16">
    <source>
        <dbReference type="EMBL" id="CRK33811.1"/>
    </source>
</evidence>
<evidence type="ECO:0000259" key="14">
    <source>
        <dbReference type="Pfam" id="PF03600"/>
    </source>
</evidence>
<keyword evidence="17" id="KW-1185">Reference proteome</keyword>
<keyword evidence="9" id="KW-0560">Oxidoreductase</keyword>
<dbReference type="Proteomes" id="UP000044602">
    <property type="component" value="Unassembled WGS sequence"/>
</dbReference>
<feature type="transmembrane region" description="Helical" evidence="12">
    <location>
        <begin position="261"/>
        <end position="278"/>
    </location>
</feature>
<comment type="cofactor">
    <cofactor evidence="1">
        <name>Fe(3+)</name>
        <dbReference type="ChEBI" id="CHEBI:29034"/>
    </cofactor>
</comment>
<evidence type="ECO:0000256" key="4">
    <source>
        <dbReference type="ARBA" id="ARBA00022448"/>
    </source>
</evidence>
<evidence type="ECO:0000256" key="2">
    <source>
        <dbReference type="ARBA" id="ARBA00004141"/>
    </source>
</evidence>
<keyword evidence="7" id="KW-0223">Dioxygenase</keyword>
<keyword evidence="11 12" id="KW-0472">Membrane</keyword>
<dbReference type="Pfam" id="PF00775">
    <property type="entry name" value="Dioxygenase_C"/>
    <property type="match status" value="1"/>
</dbReference>
<feature type="domain" description="Citrate transporter-like" evidence="14">
    <location>
        <begin position="38"/>
        <end position="280"/>
    </location>
</feature>
<evidence type="ECO:0000256" key="6">
    <source>
        <dbReference type="ARBA" id="ARBA00022723"/>
    </source>
</evidence>
<dbReference type="PANTHER" id="PTHR33711:SF5">
    <property type="entry name" value="INTRADIOL RING-CLEAVAGE DIOXYGENASE PRCA"/>
    <property type="match status" value="1"/>
</dbReference>
<feature type="transmembrane region" description="Helical" evidence="12">
    <location>
        <begin position="290"/>
        <end position="310"/>
    </location>
</feature>
<dbReference type="InterPro" id="IPR004680">
    <property type="entry name" value="Cit_transptr-like_dom"/>
</dbReference>
<dbReference type="GO" id="GO:0018576">
    <property type="term" value="F:catechol 1,2-dioxygenase activity"/>
    <property type="evidence" value="ECO:0007669"/>
    <property type="project" value="InterPro"/>
</dbReference>
<feature type="transmembrane region" description="Helical" evidence="12">
    <location>
        <begin position="37"/>
        <end position="60"/>
    </location>
</feature>
<evidence type="ECO:0000259" key="15">
    <source>
        <dbReference type="Pfam" id="PF04444"/>
    </source>
</evidence>
<evidence type="ECO:0000313" key="17">
    <source>
        <dbReference type="Proteomes" id="UP000044602"/>
    </source>
</evidence>
<feature type="transmembrane region" description="Helical" evidence="12">
    <location>
        <begin position="158"/>
        <end position="182"/>
    </location>
</feature>
<gene>
    <name evidence="16" type="ORF">BN1708_006174</name>
</gene>
<keyword evidence="5 12" id="KW-0812">Transmembrane</keyword>
<dbReference type="Gene3D" id="2.60.130.10">
    <property type="entry name" value="Aromatic compound dioxygenase"/>
    <property type="match status" value="1"/>
</dbReference>
<dbReference type="PANTHER" id="PTHR33711">
    <property type="entry name" value="DIOXYGENASE, PUTATIVE (AFU_ORTHOLOGUE AFUA_2G02910)-RELATED"/>
    <property type="match status" value="1"/>
</dbReference>
<protein>
    <recommendedName>
        <fullName evidence="18">Intradiol ring-cleavage dioxygenases domain-containing protein</fullName>
    </recommendedName>
</protein>
<organism evidence="16 17">
    <name type="scientific">Verticillium longisporum</name>
    <name type="common">Verticillium dahliae var. longisporum</name>
    <dbReference type="NCBI Taxonomy" id="100787"/>
    <lineage>
        <taxon>Eukaryota</taxon>
        <taxon>Fungi</taxon>
        <taxon>Dikarya</taxon>
        <taxon>Ascomycota</taxon>
        <taxon>Pezizomycotina</taxon>
        <taxon>Sordariomycetes</taxon>
        <taxon>Hypocreomycetidae</taxon>
        <taxon>Glomerellales</taxon>
        <taxon>Plectosphaerellaceae</taxon>
        <taxon>Verticillium</taxon>
    </lineage>
</organism>
<evidence type="ECO:0000256" key="1">
    <source>
        <dbReference type="ARBA" id="ARBA00001965"/>
    </source>
</evidence>
<evidence type="ECO:0000256" key="8">
    <source>
        <dbReference type="ARBA" id="ARBA00022989"/>
    </source>
</evidence>
<keyword evidence="10" id="KW-0408">Iron</keyword>
<feature type="transmembrane region" description="Helical" evidence="12">
    <location>
        <begin position="440"/>
        <end position="464"/>
    </location>
</feature>
<dbReference type="SUPFAM" id="SSF49482">
    <property type="entry name" value="Aromatic compound dioxygenase"/>
    <property type="match status" value="1"/>
</dbReference>
<dbReference type="InterPro" id="IPR000627">
    <property type="entry name" value="Intradiol_dOase_C"/>
</dbReference>
<evidence type="ECO:0000256" key="12">
    <source>
        <dbReference type="SAM" id="Phobius"/>
    </source>
</evidence>
<dbReference type="GO" id="GO:0009712">
    <property type="term" value="P:catechol-containing compound metabolic process"/>
    <property type="evidence" value="ECO:0007669"/>
    <property type="project" value="InterPro"/>
</dbReference>
<feature type="transmembrane region" description="Helical" evidence="12">
    <location>
        <begin position="80"/>
        <end position="109"/>
    </location>
</feature>
<evidence type="ECO:0000256" key="3">
    <source>
        <dbReference type="ARBA" id="ARBA00007825"/>
    </source>
</evidence>
<evidence type="ECO:0000256" key="5">
    <source>
        <dbReference type="ARBA" id="ARBA00022692"/>
    </source>
</evidence>
<dbReference type="InterPro" id="IPR015889">
    <property type="entry name" value="Intradiol_dOase_core"/>
</dbReference>
<evidence type="ECO:0008006" key="18">
    <source>
        <dbReference type="Google" id="ProtNLM"/>
    </source>
</evidence>
<dbReference type="GO" id="GO:0055085">
    <property type="term" value="P:transmembrane transport"/>
    <property type="evidence" value="ECO:0007669"/>
    <property type="project" value="InterPro"/>
</dbReference>
<name>A0A0G4MHU4_VERLO</name>
<feature type="domain" description="Catechol dioxygenase N-terminal" evidence="15">
    <location>
        <begin position="555"/>
        <end position="623"/>
    </location>
</feature>
<sequence>MNFVTAPIMADLFLLAIGAIGGKEVRQGTLGANNISPLDIMLFFITLAYIAISIDASGLIRFLAFKVLQWGGNNGRRLYLYLYMFFFGLATFIGNDPVMLSGTAFLAYMTRVSKDLSSPRAWIFSQFAAANIGSAILVSSNPTNLVLAGAFGIKFIHYTANMVVPTVITAIVLYPILLYLIFTEPGLIPRRIAMYQLPSHFSNVPPANPNIPVAKDLAVTELSHRAPREAGQTASAQDGESSRDLLALEEVLNPFLDNKSAIVGPVIMATTLITLLALNAASTGTGEHPVFWVTLPAAFLMFCWDVGCGWKNRHTTREIAKFGDKKRLQALAVQQTNPAVTIKTSSEHVGGQTAVNPFDEKESQTAIADGQLVTRPGSIVLTIHEATQCPARAKLSVVLCNFAGTNIGTTILLSRVIQTWEEIHRVSGSQIDSRTFWATVYSMAIGVSYGAFSAAFSASLARLLWRDILARKEIEVTNLDFARFNLPIISVSMIVVPPSRIIVRSRYHFTTQTDIFTMAANGTTNGHTNGQAKGSSKFDPNFTQHVIDLMSPETDPRQRVILTSLIRHMHDFCREVELTQDEWVTGVNYINSLGQAYKKNRNETWRVCDILGIESLVDEINHTVEIPDGKAPTSSAILGPFWSPETPFRDLGASVVQDMPSDGQLTHFHGVIRDVDTGAGIPNAVFDMWQASTNGKYDAHDPENQSRHNLRGKFRTDAAGRFDFYCLKPTEYAIDTSGPSATLLHMMGRHPYRPAHIHIMVTHDDFLGVTAQLYPRDDPYLSTDTACAVKDDLLLDFKPLTGDRNGAVLDCEYNVTLASKKYKPEMTMLMGNANQDNF</sequence>
<dbReference type="Pfam" id="PF03600">
    <property type="entry name" value="CitMHS"/>
    <property type="match status" value="1"/>
</dbReference>
<comment type="similarity">
    <text evidence="3">Belongs to the intradiol ring-cleavage dioxygenase family.</text>
</comment>
<proteinExistence type="inferred from homology"/>
<dbReference type="GO" id="GO:0008199">
    <property type="term" value="F:ferric iron binding"/>
    <property type="evidence" value="ECO:0007669"/>
    <property type="project" value="InterPro"/>
</dbReference>